<dbReference type="AlphaFoldDB" id="A0AA44UV61"/>
<dbReference type="EMBL" id="PHUJ01000002">
    <property type="protein sequence ID" value="PKB41272.1"/>
    <property type="molecule type" value="Genomic_DNA"/>
</dbReference>
<protein>
    <submittedName>
        <fullName evidence="1">Uncharacterized protein</fullName>
    </submittedName>
</protein>
<name>A0AA44UV61_PSEA5</name>
<evidence type="ECO:0000313" key="2">
    <source>
        <dbReference type="Proteomes" id="UP000232453"/>
    </source>
</evidence>
<sequence>MNKQCANCGVDLGVPTGVSGRVPAVAWMNSCHPCAEIARQMMELEQDRPDGKPIQIWRCRLCAGRRACRPGWRTRCHICLDERTTLTDAVLDGLADELRAQLDPEQIADLREVFQLSPSDWIDDVQAFELFSVLDLDEELLLFERPGWTIVAGDLIGMPWGPTGDAESHGIWSRHDACGVLQNVRRLPECATCEPEPGSRTHRARANRPQLLYLVSFNHPELGPLLKYGHGDRARVMSHLAGGAEIVCAIQAPHQHVVAAERNLRRTHNAVQVGPAAGLPLSFGRGSEVVPGHVGIALMNELARKDAVVVTSTFRRRHPRRR</sequence>
<comment type="caution">
    <text evidence="1">The sequence shown here is derived from an EMBL/GenBank/DDBJ whole genome shotgun (WGS) entry which is preliminary data.</text>
</comment>
<dbReference type="Proteomes" id="UP000232453">
    <property type="component" value="Unassembled WGS sequence"/>
</dbReference>
<dbReference type="RefSeq" id="WP_157818174.1">
    <property type="nucleotide sequence ID" value="NZ_JBEPFP010000009.1"/>
</dbReference>
<gene>
    <name evidence="1" type="ORF">ATL51_0234</name>
</gene>
<organism evidence="1 2">
    <name type="scientific">Pseudonocardia alni</name>
    <name type="common">Amycolata alni</name>
    <dbReference type="NCBI Taxonomy" id="33907"/>
    <lineage>
        <taxon>Bacteria</taxon>
        <taxon>Bacillati</taxon>
        <taxon>Actinomycetota</taxon>
        <taxon>Actinomycetes</taxon>
        <taxon>Pseudonocardiales</taxon>
        <taxon>Pseudonocardiaceae</taxon>
        <taxon>Pseudonocardia</taxon>
    </lineage>
</organism>
<evidence type="ECO:0000313" key="1">
    <source>
        <dbReference type="EMBL" id="PKB41272.1"/>
    </source>
</evidence>
<reference evidence="1 2" key="1">
    <citation type="submission" date="2017-11" db="EMBL/GenBank/DDBJ databases">
        <title>Sequencing the genomes of 1000 actinobacteria strains.</title>
        <authorList>
            <person name="Klenk H.-P."/>
        </authorList>
    </citation>
    <scope>NUCLEOTIDE SEQUENCE [LARGE SCALE GENOMIC DNA]</scope>
    <source>
        <strain evidence="1 2">DSM 44104</strain>
    </source>
</reference>
<proteinExistence type="predicted"/>
<accession>A0AA44UV61</accession>